<sequence>MNTIKQTKSSPLHQVLDPCLLGRPVHLLHTFTLHLRDDLSALFANINRRYKAAFKVGDVTLTRMDKPEGSERWVAYRASQGQIAFSLERKVLLSVLDYRYGRRIDATPAAQSGDAVRITATEERLAVSLGMQLAETLAARVDAWEGAAAQPHDFTSATTSPPRKGAWTVCVVLEDTSIGMQGKLWFTLDEAWMARLLRGLAPARDKLNKPLANTQPLAARLQVTLTGHLMSKEMLLGELLDVRVGDVIPISLGRTDVLLDDSRLFTAAVAEHQGKLCLTSFEDVE</sequence>
<keyword evidence="2" id="KW-0966">Cell projection</keyword>
<proteinExistence type="predicted"/>
<dbReference type="InterPro" id="IPR001543">
    <property type="entry name" value="FliN-like_C"/>
</dbReference>
<dbReference type="OrthoDB" id="8560797at2"/>
<dbReference type="Proteomes" id="UP000285190">
    <property type="component" value="Unassembled WGS sequence"/>
</dbReference>
<gene>
    <name evidence="2" type="ORF">D3870_20080</name>
</gene>
<reference evidence="2 3" key="1">
    <citation type="submission" date="2018-09" db="EMBL/GenBank/DDBJ databases">
        <authorList>
            <person name="Zhu H."/>
        </authorList>
    </citation>
    <scope>NUCLEOTIDE SEQUENCE [LARGE SCALE GENOMIC DNA]</scope>
    <source>
        <strain evidence="2 3">K2R10-39</strain>
    </source>
</reference>
<name>A0A418WVU0_9BURK</name>
<keyword evidence="2" id="KW-0282">Flagellum</keyword>
<dbReference type="RefSeq" id="WP_119742847.1">
    <property type="nucleotide sequence ID" value="NZ_QYUN01000003.1"/>
</dbReference>
<dbReference type="InterPro" id="IPR036429">
    <property type="entry name" value="SpoA-like_sf"/>
</dbReference>
<evidence type="ECO:0000313" key="3">
    <source>
        <dbReference type="Proteomes" id="UP000285190"/>
    </source>
</evidence>
<keyword evidence="3" id="KW-1185">Reference proteome</keyword>
<evidence type="ECO:0000259" key="1">
    <source>
        <dbReference type="Pfam" id="PF01052"/>
    </source>
</evidence>
<keyword evidence="2" id="KW-0969">Cilium</keyword>
<evidence type="ECO:0000313" key="2">
    <source>
        <dbReference type="EMBL" id="RJF96709.1"/>
    </source>
</evidence>
<protein>
    <submittedName>
        <fullName evidence="2">FliM/FliN family flagellar motor switch protein</fullName>
    </submittedName>
</protein>
<accession>A0A418WVU0</accession>
<dbReference type="AlphaFoldDB" id="A0A418WVU0"/>
<organism evidence="2 3">
    <name type="scientific">Noviherbaspirillum cavernae</name>
    <dbReference type="NCBI Taxonomy" id="2320862"/>
    <lineage>
        <taxon>Bacteria</taxon>
        <taxon>Pseudomonadati</taxon>
        <taxon>Pseudomonadota</taxon>
        <taxon>Betaproteobacteria</taxon>
        <taxon>Burkholderiales</taxon>
        <taxon>Oxalobacteraceae</taxon>
        <taxon>Noviherbaspirillum</taxon>
    </lineage>
</organism>
<feature type="domain" description="Flagellar motor switch protein FliN-like C-terminal" evidence="1">
    <location>
        <begin position="221"/>
        <end position="278"/>
    </location>
</feature>
<comment type="caution">
    <text evidence="2">The sequence shown here is derived from an EMBL/GenBank/DDBJ whole genome shotgun (WGS) entry which is preliminary data.</text>
</comment>
<dbReference type="SUPFAM" id="SSF101801">
    <property type="entry name" value="Surface presentation of antigens (SPOA)"/>
    <property type="match status" value="1"/>
</dbReference>
<dbReference type="EMBL" id="QYUN01000003">
    <property type="protein sequence ID" value="RJF96709.1"/>
    <property type="molecule type" value="Genomic_DNA"/>
</dbReference>
<dbReference type="Pfam" id="PF01052">
    <property type="entry name" value="FliMN_C"/>
    <property type="match status" value="1"/>
</dbReference>